<dbReference type="GO" id="GO:0003677">
    <property type="term" value="F:DNA binding"/>
    <property type="evidence" value="ECO:0007669"/>
    <property type="project" value="InterPro"/>
</dbReference>
<gene>
    <name evidence="2" type="ORF">CLV63_104175</name>
</gene>
<accession>A0A2P8DP19</accession>
<keyword evidence="3" id="KW-1185">Reference proteome</keyword>
<dbReference type="Pfam" id="PF17765">
    <property type="entry name" value="MLTR_LBD"/>
    <property type="match status" value="1"/>
</dbReference>
<dbReference type="Pfam" id="PF13560">
    <property type="entry name" value="HTH_31"/>
    <property type="match status" value="1"/>
</dbReference>
<evidence type="ECO:0000313" key="2">
    <source>
        <dbReference type="EMBL" id="PSK98951.1"/>
    </source>
</evidence>
<dbReference type="SMART" id="SM00530">
    <property type="entry name" value="HTH_XRE"/>
    <property type="match status" value="1"/>
</dbReference>
<evidence type="ECO:0000259" key="1">
    <source>
        <dbReference type="PROSITE" id="PS50943"/>
    </source>
</evidence>
<dbReference type="OrthoDB" id="4336585at2"/>
<protein>
    <submittedName>
        <fullName evidence="2">Helix-turn-helix protein</fullName>
    </submittedName>
</protein>
<dbReference type="Gene3D" id="3.30.450.180">
    <property type="match status" value="1"/>
</dbReference>
<sequence length="288" mass="30192">MDKRELGGFLRARREALRPVDVGLAEFGRVRRTPGLRREEVAGLAGVSVNYYERLEQARAPRPSPQVVDAIGRALELSEAERAHLSRLAGHAPPVRSGGVERVPPGVLALLGRLGPVAAYVCDARHDVLAWNGVAAALVADFGALPAAERNVLRLAMRLGGAVCSAPPGAVGGFEAQAAAQSREALARRPDDGGLRRLVGAFAAWSPGFAAEWRRHGVGADAALRKRVVHGELGVLDLDCQTLAVPGTELRVVMLSAEAGSVDHDKLTRLQLSVAASGGSSQLEEAGG</sequence>
<dbReference type="Gene3D" id="1.10.260.40">
    <property type="entry name" value="lambda repressor-like DNA-binding domains"/>
    <property type="match status" value="1"/>
</dbReference>
<name>A0A2P8DP19_9ACTN</name>
<dbReference type="InterPro" id="IPR041413">
    <property type="entry name" value="MLTR_LBD"/>
</dbReference>
<dbReference type="PANTHER" id="PTHR35010">
    <property type="entry name" value="BLL4672 PROTEIN-RELATED"/>
    <property type="match status" value="1"/>
</dbReference>
<dbReference type="Proteomes" id="UP000240542">
    <property type="component" value="Unassembled WGS sequence"/>
</dbReference>
<dbReference type="EMBL" id="PYGA01000004">
    <property type="protein sequence ID" value="PSK98951.1"/>
    <property type="molecule type" value="Genomic_DNA"/>
</dbReference>
<evidence type="ECO:0000313" key="3">
    <source>
        <dbReference type="Proteomes" id="UP000240542"/>
    </source>
</evidence>
<dbReference type="InterPro" id="IPR010982">
    <property type="entry name" value="Lambda_DNA-bd_dom_sf"/>
</dbReference>
<organism evidence="2 3">
    <name type="scientific">Murinocardiopsis flavida</name>
    <dbReference type="NCBI Taxonomy" id="645275"/>
    <lineage>
        <taxon>Bacteria</taxon>
        <taxon>Bacillati</taxon>
        <taxon>Actinomycetota</taxon>
        <taxon>Actinomycetes</taxon>
        <taxon>Streptosporangiales</taxon>
        <taxon>Nocardiopsidaceae</taxon>
        <taxon>Murinocardiopsis</taxon>
    </lineage>
</organism>
<dbReference type="CDD" id="cd00093">
    <property type="entry name" value="HTH_XRE"/>
    <property type="match status" value="1"/>
</dbReference>
<dbReference type="SUPFAM" id="SSF47413">
    <property type="entry name" value="lambda repressor-like DNA-binding domains"/>
    <property type="match status" value="1"/>
</dbReference>
<dbReference type="PROSITE" id="PS50943">
    <property type="entry name" value="HTH_CROC1"/>
    <property type="match status" value="1"/>
</dbReference>
<dbReference type="PANTHER" id="PTHR35010:SF2">
    <property type="entry name" value="BLL4672 PROTEIN"/>
    <property type="match status" value="1"/>
</dbReference>
<feature type="domain" description="HTH cro/C1-type" evidence="1">
    <location>
        <begin position="35"/>
        <end position="82"/>
    </location>
</feature>
<dbReference type="AlphaFoldDB" id="A0A2P8DP19"/>
<reference evidence="2 3" key="1">
    <citation type="submission" date="2018-03" db="EMBL/GenBank/DDBJ databases">
        <title>Genomic Encyclopedia of Archaeal and Bacterial Type Strains, Phase II (KMG-II): from individual species to whole genera.</title>
        <authorList>
            <person name="Goeker M."/>
        </authorList>
    </citation>
    <scope>NUCLEOTIDE SEQUENCE [LARGE SCALE GENOMIC DNA]</scope>
    <source>
        <strain evidence="2 3">DSM 45312</strain>
    </source>
</reference>
<comment type="caution">
    <text evidence="2">The sequence shown here is derived from an EMBL/GenBank/DDBJ whole genome shotgun (WGS) entry which is preliminary data.</text>
</comment>
<proteinExistence type="predicted"/>
<dbReference type="InterPro" id="IPR001387">
    <property type="entry name" value="Cro/C1-type_HTH"/>
</dbReference>
<dbReference type="RefSeq" id="WP_106582421.1">
    <property type="nucleotide sequence ID" value="NZ_PYGA01000004.1"/>
</dbReference>